<dbReference type="Proteomes" id="UP000070155">
    <property type="component" value="Unassembled WGS sequence"/>
</dbReference>
<feature type="transmembrane region" description="Helical" evidence="1">
    <location>
        <begin position="202"/>
        <end position="222"/>
    </location>
</feature>
<name>A0A133UMM5_9EURY</name>
<keyword evidence="4" id="KW-1185">Reference proteome</keyword>
<dbReference type="InterPro" id="IPR037185">
    <property type="entry name" value="EmrE-like"/>
</dbReference>
<keyword evidence="1" id="KW-1133">Transmembrane helix</keyword>
<dbReference type="AlphaFoldDB" id="A0A133UMM5"/>
<reference evidence="3 4" key="1">
    <citation type="journal article" date="2016" name="Sci. Rep.">
        <title>Metabolic traits of an uncultured archaeal lineage -MSBL1- from brine pools of the Red Sea.</title>
        <authorList>
            <person name="Mwirichia R."/>
            <person name="Alam I."/>
            <person name="Rashid M."/>
            <person name="Vinu M."/>
            <person name="Ba-Alawi W."/>
            <person name="Anthony Kamau A."/>
            <person name="Kamanda Ngugi D."/>
            <person name="Goker M."/>
            <person name="Klenk H.P."/>
            <person name="Bajic V."/>
            <person name="Stingl U."/>
        </authorList>
    </citation>
    <scope>NUCLEOTIDE SEQUENCE [LARGE SCALE GENOMIC DNA]</scope>
    <source>
        <strain evidence="3">SCGC-AAA259I07</strain>
    </source>
</reference>
<evidence type="ECO:0000259" key="2">
    <source>
        <dbReference type="Pfam" id="PF00892"/>
    </source>
</evidence>
<feature type="transmembrane region" description="Helical" evidence="1">
    <location>
        <begin position="20"/>
        <end position="40"/>
    </location>
</feature>
<comment type="caution">
    <text evidence="3">The sequence shown here is derived from an EMBL/GenBank/DDBJ whole genome shotgun (WGS) entry which is preliminary data.</text>
</comment>
<evidence type="ECO:0000313" key="4">
    <source>
        <dbReference type="Proteomes" id="UP000070155"/>
    </source>
</evidence>
<dbReference type="EMBL" id="LHXQ01000003">
    <property type="protein sequence ID" value="KXA95482.1"/>
    <property type="molecule type" value="Genomic_DNA"/>
</dbReference>
<protein>
    <recommendedName>
        <fullName evidence="2">EamA domain-containing protein</fullName>
    </recommendedName>
</protein>
<evidence type="ECO:0000313" key="3">
    <source>
        <dbReference type="EMBL" id="KXA95482.1"/>
    </source>
</evidence>
<feature type="transmembrane region" description="Helical" evidence="1">
    <location>
        <begin position="177"/>
        <end position="196"/>
    </location>
</feature>
<dbReference type="InterPro" id="IPR000620">
    <property type="entry name" value="EamA_dom"/>
</dbReference>
<proteinExistence type="predicted"/>
<evidence type="ECO:0000256" key="1">
    <source>
        <dbReference type="SAM" id="Phobius"/>
    </source>
</evidence>
<gene>
    <name evidence="3" type="ORF">AKJ36_00550</name>
</gene>
<feature type="transmembrane region" description="Helical" evidence="1">
    <location>
        <begin position="113"/>
        <end position="130"/>
    </location>
</feature>
<sequence>MGSLSLVLYSRFGVITAKSIYPFVGAGCTGFFLGFVLLFVSVERIGASRTLPLLRVQVPVALILSIFFLEESLSPYHLFEVLVILLGAGLVSREVSNRENNPKSGFFLISPDLLIPFGAAFSWGVTWYFLRMGMKTGTPIVLGIAISSIVALIGFTIFRMIYESKPPYSGLNTKNRFWYIAISFVFAVSFVFEFLALSISRVVVVSPIWQVSPLFVLFLSYFFLSKLEKITSKLTIGALLIVSGAVMVIIFM</sequence>
<keyword evidence="1" id="KW-0472">Membrane</keyword>
<keyword evidence="1" id="KW-0812">Transmembrane</keyword>
<dbReference type="Gene3D" id="1.10.3730.20">
    <property type="match status" value="1"/>
</dbReference>
<feature type="domain" description="EamA" evidence="2">
    <location>
        <begin position="15"/>
        <end position="92"/>
    </location>
</feature>
<feature type="transmembrane region" description="Helical" evidence="1">
    <location>
        <begin position="52"/>
        <end position="69"/>
    </location>
</feature>
<feature type="transmembrane region" description="Helical" evidence="1">
    <location>
        <begin position="136"/>
        <end position="157"/>
    </location>
</feature>
<feature type="transmembrane region" description="Helical" evidence="1">
    <location>
        <begin position="234"/>
        <end position="251"/>
    </location>
</feature>
<organism evidence="3 4">
    <name type="scientific">candidate division MSBL1 archaeon SCGC-AAA259I07</name>
    <dbReference type="NCBI Taxonomy" id="1698266"/>
    <lineage>
        <taxon>Archaea</taxon>
        <taxon>Methanobacteriati</taxon>
        <taxon>Methanobacteriota</taxon>
        <taxon>candidate division MSBL1</taxon>
    </lineage>
</organism>
<feature type="domain" description="EamA" evidence="2">
    <location>
        <begin position="117"/>
        <end position="249"/>
    </location>
</feature>
<dbReference type="Pfam" id="PF00892">
    <property type="entry name" value="EamA"/>
    <property type="match status" value="2"/>
</dbReference>
<dbReference type="GO" id="GO:0016020">
    <property type="term" value="C:membrane"/>
    <property type="evidence" value="ECO:0007669"/>
    <property type="project" value="InterPro"/>
</dbReference>
<accession>A0A133UMM5</accession>
<dbReference type="SUPFAM" id="SSF103481">
    <property type="entry name" value="Multidrug resistance efflux transporter EmrE"/>
    <property type="match status" value="2"/>
</dbReference>